<dbReference type="AlphaFoldDB" id="A0A6G4XFJ7"/>
<protein>
    <submittedName>
        <fullName evidence="1">Phage tail protein</fullName>
    </submittedName>
</protein>
<name>A0A6G4XFJ7_9ACTN</name>
<evidence type="ECO:0000313" key="2">
    <source>
        <dbReference type="Proteomes" id="UP000481109"/>
    </source>
</evidence>
<dbReference type="NCBIfam" id="TIGR02241">
    <property type="entry name" value="conserved hypothetical phage tail region protein"/>
    <property type="match status" value="1"/>
</dbReference>
<accession>A0A6G4XFJ7</accession>
<proteinExistence type="predicted"/>
<keyword evidence="2" id="KW-1185">Reference proteome</keyword>
<dbReference type="RefSeq" id="WP_165331463.1">
    <property type="nucleotide sequence ID" value="NZ_JAAKZW010000024.1"/>
</dbReference>
<dbReference type="PANTHER" id="PTHR38009:SF1">
    <property type="entry name" value="CONSERVED HYPOTHETICAL PHAGE TAIL PROTEIN"/>
    <property type="match status" value="1"/>
</dbReference>
<reference evidence="1 2" key="1">
    <citation type="submission" date="2020-02" db="EMBL/GenBank/DDBJ databases">
        <title>Whole-genome analyses of novel actinobacteria.</title>
        <authorList>
            <person name="Sahin N."/>
            <person name="Tokatli A."/>
        </authorList>
    </citation>
    <scope>NUCLEOTIDE SEQUENCE [LARGE SCALE GENOMIC DNA]</scope>
    <source>
        <strain evidence="1 2">YC504</strain>
    </source>
</reference>
<organism evidence="1 2">
    <name type="scientific">Streptomyces mesophilus</name>
    <dbReference type="NCBI Taxonomy" id="1775132"/>
    <lineage>
        <taxon>Bacteria</taxon>
        <taxon>Bacillati</taxon>
        <taxon>Actinomycetota</taxon>
        <taxon>Actinomycetes</taxon>
        <taxon>Kitasatosporales</taxon>
        <taxon>Streptomycetaceae</taxon>
        <taxon>Streptomyces</taxon>
    </lineage>
</organism>
<evidence type="ECO:0000313" key="1">
    <source>
        <dbReference type="EMBL" id="NGO75952.1"/>
    </source>
</evidence>
<sequence length="145" mass="16342">MPATGARNDPYSAFNFIVEIDGVIVGGFAEAGGLTAETDIIEYRNGDEDITVRKLPGKAKYPNITLKRGFTDSRELWEWRRRVIEGRTERRSGSIQLLDEARRPALTWNFREGWPSKWEGPALNAKNNDVAIENLEIAHEGLELA</sequence>
<dbReference type="GO" id="GO:0005198">
    <property type="term" value="F:structural molecule activity"/>
    <property type="evidence" value="ECO:0007669"/>
    <property type="project" value="InterPro"/>
</dbReference>
<gene>
    <name evidence="1" type="ORF">G6045_09740</name>
</gene>
<dbReference type="InterPro" id="IPR011747">
    <property type="entry name" value="CHP02241"/>
</dbReference>
<dbReference type="Proteomes" id="UP000481109">
    <property type="component" value="Unassembled WGS sequence"/>
</dbReference>
<dbReference type="PANTHER" id="PTHR38009">
    <property type="entry name" value="CONSERVED HYPOTHETICAL PHAGE TAIL PROTEIN"/>
    <property type="match status" value="1"/>
</dbReference>
<dbReference type="Pfam" id="PF06841">
    <property type="entry name" value="Phage_T4_gp19"/>
    <property type="match status" value="1"/>
</dbReference>
<dbReference type="EMBL" id="JAAKZW010000024">
    <property type="protein sequence ID" value="NGO75952.1"/>
    <property type="molecule type" value="Genomic_DNA"/>
</dbReference>
<comment type="caution">
    <text evidence="1">The sequence shown here is derived from an EMBL/GenBank/DDBJ whole genome shotgun (WGS) entry which is preliminary data.</text>
</comment>
<dbReference type="InterPro" id="IPR010667">
    <property type="entry name" value="Phage_T4_Gp19"/>
</dbReference>